<sequence length="284" mass="29655">MDFAQLLNAVAFGSLLMILSSGLAMIYGLRGVTNFAHGALYMAGAYLAYSVTQHLSFWWALLIVPLALAVLGAVLELVFFRRLQGRSPIEVGLVTFGLAMVLERVIVLIWGERTLSVNAPAGLDGTTSLFGTHYPTYRLLVIGIALVMAVALVWWLRASRTGLHIRAASHDVETSSVMGIDVDRVSLVVVCLGAALAGLAGTLAAPYVSVDPGMGVGILINVLIVVVIGGVGSIGGAMVAGMALGLVQTMGSVLLPSYSVLVPYAALVAVLLWRPAGLAGKRLS</sequence>
<dbReference type="RefSeq" id="WP_210892246.1">
    <property type="nucleotide sequence ID" value="NZ_JAGPYQ010000002.1"/>
</dbReference>
<gene>
    <name evidence="10" type="ORF">J8N05_40975</name>
</gene>
<comment type="subcellular location">
    <subcellularLocation>
        <location evidence="1">Cell membrane</location>
        <topology evidence="1">Multi-pass membrane protein</topology>
    </subcellularLocation>
</comment>
<dbReference type="Proteomes" id="UP000677413">
    <property type="component" value="Unassembled WGS sequence"/>
</dbReference>
<dbReference type="GO" id="GO:0006865">
    <property type="term" value="P:amino acid transport"/>
    <property type="evidence" value="ECO:0007669"/>
    <property type="project" value="UniProtKB-KW"/>
</dbReference>
<dbReference type="GO" id="GO:0022857">
    <property type="term" value="F:transmembrane transporter activity"/>
    <property type="evidence" value="ECO:0007669"/>
    <property type="project" value="InterPro"/>
</dbReference>
<feature type="transmembrane region" description="Helical" evidence="9">
    <location>
        <begin position="57"/>
        <end position="79"/>
    </location>
</feature>
<organism evidence="10 11">
    <name type="scientific">Streptomyces liliiviolaceus</name>
    <dbReference type="NCBI Taxonomy" id="2823109"/>
    <lineage>
        <taxon>Bacteria</taxon>
        <taxon>Bacillati</taxon>
        <taxon>Actinomycetota</taxon>
        <taxon>Actinomycetes</taxon>
        <taxon>Kitasatosporales</taxon>
        <taxon>Streptomycetaceae</taxon>
        <taxon>Streptomyces</taxon>
    </lineage>
</organism>
<dbReference type="InterPro" id="IPR052157">
    <property type="entry name" value="BCAA_transport_permease"/>
</dbReference>
<feature type="transmembrane region" description="Helical" evidence="9">
    <location>
        <begin position="91"/>
        <end position="110"/>
    </location>
</feature>
<evidence type="ECO:0000256" key="5">
    <source>
        <dbReference type="ARBA" id="ARBA00022970"/>
    </source>
</evidence>
<keyword evidence="6 9" id="KW-1133">Transmembrane helix</keyword>
<proteinExistence type="inferred from homology"/>
<keyword evidence="4 9" id="KW-0812">Transmembrane</keyword>
<evidence type="ECO:0000313" key="11">
    <source>
        <dbReference type="Proteomes" id="UP000677413"/>
    </source>
</evidence>
<keyword evidence="11" id="KW-1185">Reference proteome</keyword>
<evidence type="ECO:0000256" key="3">
    <source>
        <dbReference type="ARBA" id="ARBA00022475"/>
    </source>
</evidence>
<evidence type="ECO:0000256" key="1">
    <source>
        <dbReference type="ARBA" id="ARBA00004651"/>
    </source>
</evidence>
<comment type="similarity">
    <text evidence="8">Belongs to the binding-protein-dependent transport system permease family. LivHM subfamily.</text>
</comment>
<feature type="transmembrane region" description="Helical" evidence="9">
    <location>
        <begin position="137"/>
        <end position="156"/>
    </location>
</feature>
<evidence type="ECO:0000256" key="6">
    <source>
        <dbReference type="ARBA" id="ARBA00022989"/>
    </source>
</evidence>
<comment type="caution">
    <text evidence="10">The sequence shown here is derived from an EMBL/GenBank/DDBJ whole genome shotgun (WGS) entry which is preliminary data.</text>
</comment>
<evidence type="ECO:0000256" key="9">
    <source>
        <dbReference type="SAM" id="Phobius"/>
    </source>
</evidence>
<evidence type="ECO:0000256" key="7">
    <source>
        <dbReference type="ARBA" id="ARBA00023136"/>
    </source>
</evidence>
<dbReference type="CDD" id="cd06582">
    <property type="entry name" value="TM_PBP1_LivH_like"/>
    <property type="match status" value="1"/>
</dbReference>
<keyword evidence="2" id="KW-0813">Transport</keyword>
<feature type="transmembrane region" description="Helical" evidence="9">
    <location>
        <begin position="253"/>
        <end position="273"/>
    </location>
</feature>
<name>A0A940Y2N2_9ACTN</name>
<dbReference type="AlphaFoldDB" id="A0A940Y2N2"/>
<dbReference type="EMBL" id="JAGPYQ010000002">
    <property type="protein sequence ID" value="MBQ0854536.1"/>
    <property type="molecule type" value="Genomic_DNA"/>
</dbReference>
<evidence type="ECO:0000256" key="2">
    <source>
        <dbReference type="ARBA" id="ARBA00022448"/>
    </source>
</evidence>
<reference evidence="10 11" key="1">
    <citation type="submission" date="2021-04" db="EMBL/GenBank/DDBJ databases">
        <authorList>
            <person name="Tang X."/>
            <person name="Zhou X."/>
            <person name="Chen X."/>
            <person name="Cernava T."/>
            <person name="Zhang C."/>
        </authorList>
    </citation>
    <scope>NUCLEOTIDE SEQUENCE [LARGE SCALE GENOMIC DNA]</scope>
    <source>
        <strain evidence="10 11">BH-SS-21</strain>
    </source>
</reference>
<feature type="transmembrane region" description="Helical" evidence="9">
    <location>
        <begin position="214"/>
        <end position="241"/>
    </location>
</feature>
<protein>
    <submittedName>
        <fullName evidence="10">Branched-chain amino acid ABC transporter permease</fullName>
    </submittedName>
</protein>
<keyword evidence="3" id="KW-1003">Cell membrane</keyword>
<evidence type="ECO:0000256" key="4">
    <source>
        <dbReference type="ARBA" id="ARBA00022692"/>
    </source>
</evidence>
<dbReference type="PANTHER" id="PTHR11795:SF442">
    <property type="entry name" value="ABC TRANSPORTER ATP-BINDING PROTEIN"/>
    <property type="match status" value="1"/>
</dbReference>
<dbReference type="Pfam" id="PF02653">
    <property type="entry name" value="BPD_transp_2"/>
    <property type="match status" value="1"/>
</dbReference>
<keyword evidence="5" id="KW-0029">Amino-acid transport</keyword>
<feature type="transmembrane region" description="Helical" evidence="9">
    <location>
        <begin position="185"/>
        <end position="208"/>
    </location>
</feature>
<keyword evidence="7 9" id="KW-0472">Membrane</keyword>
<evidence type="ECO:0000313" key="10">
    <source>
        <dbReference type="EMBL" id="MBQ0854536.1"/>
    </source>
</evidence>
<feature type="transmembrane region" description="Helical" evidence="9">
    <location>
        <begin position="6"/>
        <end position="27"/>
    </location>
</feature>
<dbReference type="PANTHER" id="PTHR11795">
    <property type="entry name" value="BRANCHED-CHAIN AMINO ACID TRANSPORT SYSTEM PERMEASE PROTEIN LIVH"/>
    <property type="match status" value="1"/>
</dbReference>
<accession>A0A940Y2N2</accession>
<evidence type="ECO:0000256" key="8">
    <source>
        <dbReference type="ARBA" id="ARBA00037998"/>
    </source>
</evidence>
<dbReference type="GO" id="GO:0005886">
    <property type="term" value="C:plasma membrane"/>
    <property type="evidence" value="ECO:0007669"/>
    <property type="project" value="UniProtKB-SubCell"/>
</dbReference>
<dbReference type="InterPro" id="IPR001851">
    <property type="entry name" value="ABC_transp_permease"/>
</dbReference>